<keyword evidence="1 10" id="KW-0808">Transferase</keyword>
<evidence type="ECO:0000313" key="11">
    <source>
        <dbReference type="Proteomes" id="UP000034539"/>
    </source>
</evidence>
<evidence type="ECO:0000256" key="2">
    <source>
        <dbReference type="ARBA" id="ARBA00022691"/>
    </source>
</evidence>
<evidence type="ECO:0000313" key="10">
    <source>
        <dbReference type="EMBL" id="KKR31919.1"/>
    </source>
</evidence>
<sequence>MKTKIFNEKDTAPGWYKKLTPFIKGRNETALELLDPGNKLLDLGCGYGELAILASEKFANITGIDIDEERLKRAKNIVKKLGLNNINFQQIDANRSLPFKNESFDTVTALSVIESIENLDLVIEEIHRILEKNGTFIVDVPNIGYLPERIKLLFGKLPGVARAPGWQGGRLHQFTVETLSNYLKKKGFSIKHVSGWGFLKSIRRVRPSLLLGEIIIAARKK</sequence>
<evidence type="ECO:0000256" key="8">
    <source>
        <dbReference type="ARBA" id="ARBA00048428"/>
    </source>
</evidence>
<protein>
    <recommendedName>
        <fullName evidence="5">Arsenite methyltransferase</fullName>
        <ecNumber evidence="4">2.1.1.137</ecNumber>
    </recommendedName>
</protein>
<comment type="caution">
    <text evidence="10">The sequence shown here is derived from an EMBL/GenBank/DDBJ whole genome shotgun (WGS) entry which is preliminary data.</text>
</comment>
<dbReference type="SUPFAM" id="SSF53335">
    <property type="entry name" value="S-adenosyl-L-methionine-dependent methyltransferases"/>
    <property type="match status" value="1"/>
</dbReference>
<accession>A0A0G0PUS0</accession>
<dbReference type="Pfam" id="PF13847">
    <property type="entry name" value="Methyltransf_31"/>
    <property type="match status" value="1"/>
</dbReference>
<keyword evidence="10" id="KW-0489">Methyltransferase</keyword>
<dbReference type="AlphaFoldDB" id="A0A0G0PUS0"/>
<evidence type="ECO:0000256" key="1">
    <source>
        <dbReference type="ARBA" id="ARBA00022679"/>
    </source>
</evidence>
<dbReference type="Proteomes" id="UP000034539">
    <property type="component" value="Unassembled WGS sequence"/>
</dbReference>
<dbReference type="Gene3D" id="3.40.50.150">
    <property type="entry name" value="Vaccinia Virus protein VP39"/>
    <property type="match status" value="1"/>
</dbReference>
<evidence type="ECO:0000256" key="4">
    <source>
        <dbReference type="ARBA" id="ARBA00034521"/>
    </source>
</evidence>
<evidence type="ECO:0000256" key="5">
    <source>
        <dbReference type="ARBA" id="ARBA00034545"/>
    </source>
</evidence>
<organism evidence="10 11">
    <name type="scientific">Candidatus Gottesmanbacteria bacterium GW2011_GWC2_39_8</name>
    <dbReference type="NCBI Taxonomy" id="1618450"/>
    <lineage>
        <taxon>Bacteria</taxon>
        <taxon>Candidatus Gottesmaniibacteriota</taxon>
    </lineage>
</organism>
<dbReference type="InterPro" id="IPR029063">
    <property type="entry name" value="SAM-dependent_MTases_sf"/>
</dbReference>
<name>A0A0G0PUS0_9BACT</name>
<dbReference type="InterPro" id="IPR026669">
    <property type="entry name" value="Arsenite_MeTrfase-like"/>
</dbReference>
<dbReference type="CDD" id="cd02440">
    <property type="entry name" value="AdoMet_MTases"/>
    <property type="match status" value="1"/>
</dbReference>
<dbReference type="EC" id="2.1.1.137" evidence="4"/>
<proteinExistence type="inferred from homology"/>
<gene>
    <name evidence="10" type="ORF">UT63_C0057G0007</name>
</gene>
<dbReference type="GO" id="GO:0030791">
    <property type="term" value="F:arsenite methyltransferase activity"/>
    <property type="evidence" value="ECO:0007669"/>
    <property type="project" value="UniProtKB-EC"/>
</dbReference>
<evidence type="ECO:0000256" key="6">
    <source>
        <dbReference type="ARBA" id="ARBA00047941"/>
    </source>
</evidence>
<dbReference type="InterPro" id="IPR025714">
    <property type="entry name" value="Methyltranfer_dom"/>
</dbReference>
<evidence type="ECO:0000256" key="7">
    <source>
        <dbReference type="ARBA" id="ARBA00047943"/>
    </source>
</evidence>
<dbReference type="PANTHER" id="PTHR43675">
    <property type="entry name" value="ARSENITE METHYLTRANSFERASE"/>
    <property type="match status" value="1"/>
</dbReference>
<reference evidence="10 11" key="1">
    <citation type="journal article" date="2015" name="Nature">
        <title>rRNA introns, odd ribosomes, and small enigmatic genomes across a large radiation of phyla.</title>
        <authorList>
            <person name="Brown C.T."/>
            <person name="Hug L.A."/>
            <person name="Thomas B.C."/>
            <person name="Sharon I."/>
            <person name="Castelle C.J."/>
            <person name="Singh A."/>
            <person name="Wilkins M.J."/>
            <person name="Williams K.H."/>
            <person name="Banfield J.F."/>
        </authorList>
    </citation>
    <scope>NUCLEOTIDE SEQUENCE [LARGE SCALE GENOMIC DNA]</scope>
</reference>
<comment type="catalytic activity">
    <reaction evidence="8">
        <text>arsenic triglutathione + 3 [thioredoxin]-dithiol + 3 S-adenosyl-L-methionine = trimethylarsine + 3 [thioredoxin]-disulfide + 3 glutathione + 3 S-adenosyl-L-homocysteine + 3 H(+)</text>
        <dbReference type="Rhea" id="RHEA:69432"/>
        <dbReference type="Rhea" id="RHEA-COMP:10698"/>
        <dbReference type="Rhea" id="RHEA-COMP:10700"/>
        <dbReference type="ChEBI" id="CHEBI:15378"/>
        <dbReference type="ChEBI" id="CHEBI:27130"/>
        <dbReference type="ChEBI" id="CHEBI:29950"/>
        <dbReference type="ChEBI" id="CHEBI:50058"/>
        <dbReference type="ChEBI" id="CHEBI:57856"/>
        <dbReference type="ChEBI" id="CHEBI:57925"/>
        <dbReference type="ChEBI" id="CHEBI:59789"/>
        <dbReference type="ChEBI" id="CHEBI:183640"/>
        <dbReference type="EC" id="2.1.1.137"/>
    </reaction>
</comment>
<keyword evidence="2" id="KW-0949">S-adenosyl-L-methionine</keyword>
<comment type="similarity">
    <text evidence="3">Belongs to the methyltransferase superfamily. Arsenite methyltransferase family.</text>
</comment>
<dbReference type="GO" id="GO:0032259">
    <property type="term" value="P:methylation"/>
    <property type="evidence" value="ECO:0007669"/>
    <property type="project" value="UniProtKB-KW"/>
</dbReference>
<comment type="catalytic activity">
    <reaction evidence="7">
        <text>arsenic triglutathione + 2 [thioredoxin]-dithiol + 2 S-adenosyl-L-methionine + H2O = dimethylarsinous acid + 2 [thioredoxin]-disulfide + 3 glutathione + 2 S-adenosyl-L-homocysteine + 2 H(+)</text>
        <dbReference type="Rhea" id="RHEA:69464"/>
        <dbReference type="Rhea" id="RHEA-COMP:10698"/>
        <dbReference type="Rhea" id="RHEA-COMP:10700"/>
        <dbReference type="ChEBI" id="CHEBI:15377"/>
        <dbReference type="ChEBI" id="CHEBI:15378"/>
        <dbReference type="ChEBI" id="CHEBI:23808"/>
        <dbReference type="ChEBI" id="CHEBI:29950"/>
        <dbReference type="ChEBI" id="CHEBI:50058"/>
        <dbReference type="ChEBI" id="CHEBI:57856"/>
        <dbReference type="ChEBI" id="CHEBI:57925"/>
        <dbReference type="ChEBI" id="CHEBI:59789"/>
        <dbReference type="ChEBI" id="CHEBI:183640"/>
        <dbReference type="EC" id="2.1.1.137"/>
    </reaction>
</comment>
<feature type="domain" description="Methyltransferase" evidence="9">
    <location>
        <begin position="35"/>
        <end position="151"/>
    </location>
</feature>
<evidence type="ECO:0000256" key="3">
    <source>
        <dbReference type="ARBA" id="ARBA00034487"/>
    </source>
</evidence>
<dbReference type="PANTHER" id="PTHR43675:SF8">
    <property type="entry name" value="ARSENITE METHYLTRANSFERASE"/>
    <property type="match status" value="1"/>
</dbReference>
<comment type="catalytic activity">
    <reaction evidence="6">
        <text>arsenic triglutathione + [thioredoxin]-dithiol + S-adenosyl-L-methionine + 2 H2O = methylarsonous acid + [thioredoxin]-disulfide + 3 glutathione + S-adenosyl-L-homocysteine + H(+)</text>
        <dbReference type="Rhea" id="RHEA:69460"/>
        <dbReference type="Rhea" id="RHEA-COMP:10698"/>
        <dbReference type="Rhea" id="RHEA-COMP:10700"/>
        <dbReference type="ChEBI" id="CHEBI:15377"/>
        <dbReference type="ChEBI" id="CHEBI:15378"/>
        <dbReference type="ChEBI" id="CHEBI:17826"/>
        <dbReference type="ChEBI" id="CHEBI:29950"/>
        <dbReference type="ChEBI" id="CHEBI:50058"/>
        <dbReference type="ChEBI" id="CHEBI:57856"/>
        <dbReference type="ChEBI" id="CHEBI:57925"/>
        <dbReference type="ChEBI" id="CHEBI:59789"/>
        <dbReference type="ChEBI" id="CHEBI:183640"/>
        <dbReference type="EC" id="2.1.1.137"/>
    </reaction>
</comment>
<evidence type="ECO:0000259" key="9">
    <source>
        <dbReference type="Pfam" id="PF13847"/>
    </source>
</evidence>
<dbReference type="EMBL" id="LBXN01000057">
    <property type="protein sequence ID" value="KKR31919.1"/>
    <property type="molecule type" value="Genomic_DNA"/>
</dbReference>